<feature type="region of interest" description="Disordered" evidence="1">
    <location>
        <begin position="77"/>
        <end position="101"/>
    </location>
</feature>
<reference evidence="2" key="1">
    <citation type="submission" date="2018-04" db="EMBL/GenBank/DDBJ databases">
        <title>WGS assembly of Panicum hallii.</title>
        <authorList>
            <person name="Lovell J."/>
            <person name="Jenkins J."/>
            <person name="Lowry D."/>
            <person name="Mamidi S."/>
            <person name="Sreedasyam A."/>
            <person name="Weng X."/>
            <person name="Barry K."/>
            <person name="Bonette J."/>
            <person name="Campitelli B."/>
            <person name="Daum C."/>
            <person name="Gordon S."/>
            <person name="Gould B."/>
            <person name="Lipzen A."/>
            <person name="Macqueen A."/>
            <person name="Palacio-Mejia J."/>
            <person name="Plott C."/>
            <person name="Shakirov E."/>
            <person name="Shu S."/>
            <person name="Yoshinaga Y."/>
            <person name="Zane M."/>
            <person name="Rokhsar D."/>
            <person name="Grimwood J."/>
            <person name="Schmutz J."/>
            <person name="Juenger T."/>
        </authorList>
    </citation>
    <scope>NUCLEOTIDE SEQUENCE [LARGE SCALE GENOMIC DNA]</scope>
    <source>
        <strain evidence="2">FIL2</strain>
    </source>
</reference>
<evidence type="ECO:0000256" key="1">
    <source>
        <dbReference type="SAM" id="MobiDB-lite"/>
    </source>
</evidence>
<organism evidence="2">
    <name type="scientific">Panicum hallii</name>
    <dbReference type="NCBI Taxonomy" id="206008"/>
    <lineage>
        <taxon>Eukaryota</taxon>
        <taxon>Viridiplantae</taxon>
        <taxon>Streptophyta</taxon>
        <taxon>Embryophyta</taxon>
        <taxon>Tracheophyta</taxon>
        <taxon>Spermatophyta</taxon>
        <taxon>Magnoliopsida</taxon>
        <taxon>Liliopsida</taxon>
        <taxon>Poales</taxon>
        <taxon>Poaceae</taxon>
        <taxon>PACMAD clade</taxon>
        <taxon>Panicoideae</taxon>
        <taxon>Panicodae</taxon>
        <taxon>Paniceae</taxon>
        <taxon>Panicinae</taxon>
        <taxon>Panicum</taxon>
        <taxon>Panicum sect. Panicum</taxon>
    </lineage>
</organism>
<gene>
    <name evidence="2" type="ORF">PAHAL_4G240200</name>
</gene>
<dbReference type="EMBL" id="CM008049">
    <property type="protein sequence ID" value="PVH48086.1"/>
    <property type="molecule type" value="Genomic_DNA"/>
</dbReference>
<evidence type="ECO:0000313" key="2">
    <source>
        <dbReference type="EMBL" id="PVH48086.1"/>
    </source>
</evidence>
<accession>A0A2T8JDU8</accession>
<proteinExistence type="predicted"/>
<dbReference type="Proteomes" id="UP000243499">
    <property type="component" value="Chromosome 4"/>
</dbReference>
<name>A0A2T8JDU8_9POAL</name>
<protein>
    <submittedName>
        <fullName evidence="2">Uncharacterized protein</fullName>
    </submittedName>
</protein>
<sequence>MKVSYASHPTSFHPYSSWGWNDPWAHTPSYFRPYHVEVQNKKRVVKQVYRVKRDGRKDKCLDLDSIDEKPINVLKTSAIKSKEREKSVVDPPTAKSEQNVQVQRKDGIQAKVATEMIEKRKTKRRSPTLRFAPNHQNYRSSYRPYALQMPPMPQSWSSSLGMFGYPSYSYFHPWMPYGSLYHGGVN</sequence>
<dbReference type="Gramene" id="PVH48086">
    <property type="protein sequence ID" value="PVH48086"/>
    <property type="gene ID" value="PAHAL_4G240200"/>
</dbReference>
<dbReference type="AlphaFoldDB" id="A0A2T8JDU8"/>